<gene>
    <name evidence="2" type="ORF">GLYMA_14G138600</name>
</gene>
<dbReference type="PANTHER" id="PTHR46249:SF31">
    <property type="entry name" value="AMINOTRANSFERASE-LIKE PLANT MOBILE DOMAIN-CONTAINING PROTEIN"/>
    <property type="match status" value="1"/>
</dbReference>
<dbReference type="AlphaFoldDB" id="A0A0R0GLL3"/>
<dbReference type="InParanoid" id="A0A0R0GLL3"/>
<reference evidence="3" key="2">
    <citation type="submission" date="2018-02" db="UniProtKB">
        <authorList>
            <consortium name="EnsemblPlants"/>
        </authorList>
    </citation>
    <scope>IDENTIFICATION</scope>
    <source>
        <strain evidence="3">Williams 82</strain>
    </source>
</reference>
<dbReference type="Gramene" id="KRH16184">
    <property type="protein sequence ID" value="KRH16184"/>
    <property type="gene ID" value="GLYMA_14G138600"/>
</dbReference>
<accession>A0A0R0GLL3</accession>
<name>A0A0R0GLL3_SOYBN</name>
<evidence type="ECO:0000256" key="1">
    <source>
        <dbReference type="SAM" id="MobiDB-lite"/>
    </source>
</evidence>
<evidence type="ECO:0000313" key="4">
    <source>
        <dbReference type="Proteomes" id="UP000008827"/>
    </source>
</evidence>
<dbReference type="OMA" id="VEITHHT"/>
<dbReference type="PANTHER" id="PTHR46249">
    <property type="entry name" value="CCHC-TYPE DOMAIN-CONTAINING PROTEIN-RELATED"/>
    <property type="match status" value="1"/>
</dbReference>
<dbReference type="SMR" id="A0A0R0GLL3"/>
<feature type="compositionally biased region" description="Acidic residues" evidence="1">
    <location>
        <begin position="236"/>
        <end position="254"/>
    </location>
</feature>
<dbReference type="Proteomes" id="UP000008827">
    <property type="component" value="Chromosome 14"/>
</dbReference>
<dbReference type="EnsemblPlants" id="KRH16184">
    <property type="protein sequence ID" value="KRH16184"/>
    <property type="gene ID" value="GLYMA_14G138600"/>
</dbReference>
<reference evidence="2" key="3">
    <citation type="submission" date="2018-07" db="EMBL/GenBank/DDBJ databases">
        <title>WGS assembly of Glycine max.</title>
        <authorList>
            <person name="Schmutz J."/>
            <person name="Cannon S."/>
            <person name="Schlueter J."/>
            <person name="Ma J."/>
            <person name="Mitros T."/>
            <person name="Nelson W."/>
            <person name="Hyten D."/>
            <person name="Song Q."/>
            <person name="Thelen J."/>
            <person name="Cheng J."/>
            <person name="Xu D."/>
            <person name="Hellsten U."/>
            <person name="May G."/>
            <person name="Yu Y."/>
            <person name="Sakurai T."/>
            <person name="Umezawa T."/>
            <person name="Bhattacharyya M."/>
            <person name="Sandhu D."/>
            <person name="Valliyodan B."/>
            <person name="Lindquist E."/>
            <person name="Peto M."/>
            <person name="Grant D."/>
            <person name="Shu S."/>
            <person name="Goodstein D."/>
            <person name="Barry K."/>
            <person name="Futrell-Griggs M."/>
            <person name="Abernathy B."/>
            <person name="Du J."/>
            <person name="Tian Z."/>
            <person name="Zhu L."/>
            <person name="Gill N."/>
            <person name="Joshi T."/>
            <person name="Libault M."/>
            <person name="Sethuraman A."/>
            <person name="Zhang X."/>
            <person name="Shinozaki K."/>
            <person name="Nguyen H."/>
            <person name="Wing R."/>
            <person name="Cregan P."/>
            <person name="Specht J."/>
            <person name="Grimwood J."/>
            <person name="Rokhsar D."/>
            <person name="Stacey G."/>
            <person name="Shoemaker R."/>
            <person name="Jackson S."/>
        </authorList>
    </citation>
    <scope>NUCLEOTIDE SEQUENCE</scope>
    <source>
        <tissue evidence="2">Callus</tissue>
    </source>
</reference>
<reference evidence="2 3" key="1">
    <citation type="journal article" date="2010" name="Nature">
        <title>Genome sequence of the palaeopolyploid soybean.</title>
        <authorList>
            <person name="Schmutz J."/>
            <person name="Cannon S.B."/>
            <person name="Schlueter J."/>
            <person name="Ma J."/>
            <person name="Mitros T."/>
            <person name="Nelson W."/>
            <person name="Hyten D.L."/>
            <person name="Song Q."/>
            <person name="Thelen J.J."/>
            <person name="Cheng J."/>
            <person name="Xu D."/>
            <person name="Hellsten U."/>
            <person name="May G.D."/>
            <person name="Yu Y."/>
            <person name="Sakurai T."/>
            <person name="Umezawa T."/>
            <person name="Bhattacharyya M.K."/>
            <person name="Sandhu D."/>
            <person name="Valliyodan B."/>
            <person name="Lindquist E."/>
            <person name="Peto M."/>
            <person name="Grant D."/>
            <person name="Shu S."/>
            <person name="Goodstein D."/>
            <person name="Barry K."/>
            <person name="Futrell-Griggs M."/>
            <person name="Abernathy B."/>
            <person name="Du J."/>
            <person name="Tian Z."/>
            <person name="Zhu L."/>
            <person name="Gill N."/>
            <person name="Joshi T."/>
            <person name="Libault M."/>
            <person name="Sethuraman A."/>
            <person name="Zhang X.-C."/>
            <person name="Shinozaki K."/>
            <person name="Nguyen H.T."/>
            <person name="Wing R.A."/>
            <person name="Cregan P."/>
            <person name="Specht J."/>
            <person name="Grimwood J."/>
            <person name="Rokhsar D."/>
            <person name="Stacey G."/>
            <person name="Shoemaker R.C."/>
            <person name="Jackson S.A."/>
        </authorList>
    </citation>
    <scope>NUCLEOTIDE SEQUENCE</scope>
    <source>
        <strain evidence="3">cv. Williams 82</strain>
        <tissue evidence="2">Callus</tissue>
    </source>
</reference>
<keyword evidence="4" id="KW-1185">Reference proteome</keyword>
<dbReference type="EMBL" id="CM000847">
    <property type="protein sequence ID" value="KRH16184.1"/>
    <property type="molecule type" value="Genomic_DNA"/>
</dbReference>
<protein>
    <submittedName>
        <fullName evidence="2 3">Uncharacterized protein</fullName>
    </submittedName>
</protein>
<sequence length="254" mass="30480">MEPEFWDKNPFKDIAKAFPPKFHFRLTAINKTRKFYEFILVDTNSVSIKHFKDNNDPSLNTHLTIQILKVLQPRHFGSNLNQPKKFSAPFDPAGYAYWDYVDAWTNVFWHQNSKFKHLWLIYFKTNTTYNFPNWWNFFGPTLAIYPDQVQQGFEQFSKMFNTQESRILADLMYFSTFALSWIFSWQYRYGKIEGNKQFPPLRSRSKESLAKNLKEVLQILQQEEEECSSSKKEETSSSEEEDDSFYQNEDDCWY</sequence>
<feature type="region of interest" description="Disordered" evidence="1">
    <location>
        <begin position="221"/>
        <end position="254"/>
    </location>
</feature>
<organism evidence="2">
    <name type="scientific">Glycine max</name>
    <name type="common">Soybean</name>
    <name type="synonym">Glycine hispida</name>
    <dbReference type="NCBI Taxonomy" id="3847"/>
    <lineage>
        <taxon>Eukaryota</taxon>
        <taxon>Viridiplantae</taxon>
        <taxon>Streptophyta</taxon>
        <taxon>Embryophyta</taxon>
        <taxon>Tracheophyta</taxon>
        <taxon>Spermatophyta</taxon>
        <taxon>Magnoliopsida</taxon>
        <taxon>eudicotyledons</taxon>
        <taxon>Gunneridae</taxon>
        <taxon>Pentapetalae</taxon>
        <taxon>rosids</taxon>
        <taxon>fabids</taxon>
        <taxon>Fabales</taxon>
        <taxon>Fabaceae</taxon>
        <taxon>Papilionoideae</taxon>
        <taxon>50 kb inversion clade</taxon>
        <taxon>NPAAA clade</taxon>
        <taxon>indigoferoid/millettioid clade</taxon>
        <taxon>Phaseoleae</taxon>
        <taxon>Glycine</taxon>
        <taxon>Glycine subgen. Soja</taxon>
    </lineage>
</organism>
<proteinExistence type="predicted"/>
<evidence type="ECO:0000313" key="3">
    <source>
        <dbReference type="EnsemblPlants" id="KRH16184"/>
    </source>
</evidence>
<evidence type="ECO:0000313" key="2">
    <source>
        <dbReference type="EMBL" id="KRH16184.1"/>
    </source>
</evidence>